<comment type="subcellular location">
    <subcellularLocation>
        <location evidence="9">Cytoplasm</location>
    </subcellularLocation>
</comment>
<evidence type="ECO:0000256" key="2">
    <source>
        <dbReference type="ARBA" id="ARBA00008263"/>
    </source>
</evidence>
<dbReference type="Proteomes" id="UP000016412">
    <property type="component" value="Unassembled WGS sequence"/>
</dbReference>
<dbReference type="GO" id="GO:0006265">
    <property type="term" value="P:DNA topological change"/>
    <property type="evidence" value="ECO:0007669"/>
    <property type="project" value="UniProtKB-UniRule"/>
</dbReference>
<feature type="coiled-coil region" evidence="11">
    <location>
        <begin position="434"/>
        <end position="468"/>
    </location>
</feature>
<evidence type="ECO:0000259" key="12">
    <source>
        <dbReference type="PROSITE" id="PS52040"/>
    </source>
</evidence>
<sequence>MEEIQTPEGGTLIPIPIDAEVKQAYIDYSMSVITSRALPDVRDGLKPVHRRILYAMDELGLRSSGATRKCAKIVGDVLGKFHPHGDASVYDAIVHLGQDFYLRYPVITPQGNFGTIAGDPAAAYRYTEAKMAKLAEEMVADIDKDTVDFVPNFDETAKEPTVLPSKLPYLLVNGASGIAVGMATNMPPHNLREIASAVSAYIDNPDITIEELSKIVRGPDFPTGGIIFGRGGIKQAYKTGRGKIIVRGRFNIETAKGGRESIIFTEVPYGVNTKVLCERIGELARNKDIDGITGINDESSDRTGMRIVIDLKRGAITKIVLNQLFTKTALQSNFGVINLALVGGRPQILTLKQLVQHFVEHRDQVVTRRTQFELNKALAREHILQALIVAINNIDEVIKIIRASRDTEEAKNNLKKRFDFDDVQAQAIVDMQLKRLTHLEIDDLKKELAELEALIAHLRDLLAHHEKLLALVKTETNELAEKYGDDRRTDIVADEIEEINVEDMIKQEDVVILVSKLGYIKRLAATQYKSQGRGGKGSFSANLVEDDYINQIFIASTHDCIMFITNEGKAYWIKVHEIPEASKMSRGSHIKSLLAVSADEEITTTVTVKEFSGDNYVLMATTNGVVKKTALSDFANAKTKGVIAIRLDGGDKLVSAILTAGKNDVFFVSRRGKALRISEDDVRPMGRASRGTRGMKLAEGDEIAAAVRAEAGKSIMLVTEKGFGKRINPEDFKSHGRGTSGQRCYGNTEERGEIIGALAVADGDEVLCITSQGKTLRVAAGDIKEQGTASTGVSVVKVDAPDYLVGIDRVADEEADKDDTKNT</sequence>
<dbReference type="GO" id="GO:0005737">
    <property type="term" value="C:cytoplasm"/>
    <property type="evidence" value="ECO:0007669"/>
    <property type="project" value="UniProtKB-SubCell"/>
</dbReference>
<keyword evidence="4 9" id="KW-0067">ATP-binding</keyword>
<dbReference type="Gene3D" id="3.30.1360.40">
    <property type="match status" value="1"/>
</dbReference>
<dbReference type="PANTHER" id="PTHR43493:SF5">
    <property type="entry name" value="DNA GYRASE SUBUNIT A, CHLOROPLASTIC_MITOCHONDRIAL"/>
    <property type="match status" value="1"/>
</dbReference>
<evidence type="ECO:0000256" key="11">
    <source>
        <dbReference type="SAM" id="Coils"/>
    </source>
</evidence>
<dbReference type="EMBL" id="AUZJ01000052">
    <property type="protein sequence ID" value="ERF59983.1"/>
    <property type="molecule type" value="Genomic_DNA"/>
</dbReference>
<evidence type="ECO:0000256" key="3">
    <source>
        <dbReference type="ARBA" id="ARBA00022741"/>
    </source>
</evidence>
<dbReference type="NCBIfam" id="NF004043">
    <property type="entry name" value="PRK05560.1"/>
    <property type="match status" value="1"/>
</dbReference>
<keyword evidence="11" id="KW-0175">Coiled coil</keyword>
<dbReference type="InterPro" id="IPR002205">
    <property type="entry name" value="Topo_IIA_dom_A"/>
</dbReference>
<keyword evidence="3 9" id="KW-0547">Nucleotide-binding</keyword>
<dbReference type="InterPro" id="IPR013758">
    <property type="entry name" value="Topo_IIA_A/C_ab"/>
</dbReference>
<dbReference type="FunFam" id="3.30.1360.40:FF:000002">
    <property type="entry name" value="DNA gyrase subunit A"/>
    <property type="match status" value="1"/>
</dbReference>
<evidence type="ECO:0000313" key="16">
    <source>
        <dbReference type="Proteomes" id="UP000016646"/>
    </source>
</evidence>
<proteinExistence type="inferred from homology"/>
<keyword evidence="9" id="KW-0963">Cytoplasm</keyword>
<accession>U1FJM1</accession>
<keyword evidence="16" id="KW-1185">Reference proteome</keyword>
<dbReference type="GO" id="GO:0006261">
    <property type="term" value="P:DNA-templated DNA replication"/>
    <property type="evidence" value="ECO:0007669"/>
    <property type="project" value="UniProtKB-UniRule"/>
</dbReference>
<dbReference type="GO" id="GO:0005524">
    <property type="term" value="F:ATP binding"/>
    <property type="evidence" value="ECO:0007669"/>
    <property type="project" value="UniProtKB-UniRule"/>
</dbReference>
<dbReference type="OrthoDB" id="9806486at2"/>
<dbReference type="CDD" id="cd00187">
    <property type="entry name" value="TOP4c"/>
    <property type="match status" value="1"/>
</dbReference>
<gene>
    <name evidence="9 13" type="primary">gyrA</name>
    <name evidence="14" type="ORF">HMPREF0860_2640</name>
    <name evidence="13" type="ORF">HMPREF1325_0096</name>
</gene>
<evidence type="ECO:0000256" key="4">
    <source>
        <dbReference type="ARBA" id="ARBA00022840"/>
    </source>
</evidence>
<dbReference type="STRING" id="1125725.HMPREF1325_0096"/>
<dbReference type="NCBIfam" id="NF004044">
    <property type="entry name" value="PRK05561.1"/>
    <property type="match status" value="1"/>
</dbReference>
<keyword evidence="6 9" id="KW-0238">DNA-binding</keyword>
<evidence type="ECO:0000256" key="5">
    <source>
        <dbReference type="ARBA" id="ARBA00023029"/>
    </source>
</evidence>
<dbReference type="InterPro" id="IPR013757">
    <property type="entry name" value="Topo_IIA_A_a_sf"/>
</dbReference>
<dbReference type="SUPFAM" id="SSF101904">
    <property type="entry name" value="GyrA/ParC C-terminal domain-like"/>
    <property type="match status" value="1"/>
</dbReference>
<dbReference type="PANTHER" id="PTHR43493">
    <property type="entry name" value="DNA GYRASE/TOPOISOMERASE SUBUNIT A"/>
    <property type="match status" value="1"/>
</dbReference>
<dbReference type="InterPro" id="IPR050220">
    <property type="entry name" value="Type_II_DNA_Topoisomerases"/>
</dbReference>
<name>U1FJM1_TRESO</name>
<dbReference type="FunFam" id="2.120.10.90:FF:000005">
    <property type="entry name" value="DNA topoisomerase 4 subunit A"/>
    <property type="match status" value="1"/>
</dbReference>
<comment type="function">
    <text evidence="9">A type II topoisomerase that negatively supercoils closed circular double-stranded (ds) DNA in an ATP-dependent manner to modulate DNA topology and maintain chromosomes in an underwound state. Negative supercoiling favors strand separation, and DNA replication, transcription, recombination and repair, all of which involve strand separation. Also able to catalyze the interconversion of other topological isomers of dsDNA rings, including catenanes and knotted rings. Type II topoisomerases break and join 2 DNA strands simultaneously in an ATP-dependent manner.</text>
</comment>
<dbReference type="AlphaFoldDB" id="U1FJM1"/>
<comment type="miscellaneous">
    <text evidence="9">Few gyrases are as efficient as E.coli at forming negative supercoils. Not all organisms have 2 type II topoisomerases; in organisms with a single type II topoisomerase this enzyme also has to decatenate newly replicated chromosomes.</text>
</comment>
<dbReference type="FunFam" id="1.10.268.10:FF:000001">
    <property type="entry name" value="DNA gyrase subunit A"/>
    <property type="match status" value="1"/>
</dbReference>
<dbReference type="NCBIfam" id="TIGR01063">
    <property type="entry name" value="gyrA"/>
    <property type="match status" value="1"/>
</dbReference>
<evidence type="ECO:0000313" key="15">
    <source>
        <dbReference type="Proteomes" id="UP000016412"/>
    </source>
</evidence>
<dbReference type="Pfam" id="PF00521">
    <property type="entry name" value="DNA_topoisoIV"/>
    <property type="match status" value="1"/>
</dbReference>
<dbReference type="SMART" id="SM00434">
    <property type="entry name" value="TOP4c"/>
    <property type="match status" value="1"/>
</dbReference>
<dbReference type="InterPro" id="IPR006691">
    <property type="entry name" value="GyrA/parC_rep"/>
</dbReference>
<reference evidence="15 16" key="1">
    <citation type="submission" date="2013-08" db="EMBL/GenBank/DDBJ databases">
        <authorList>
            <person name="Durkin A.S."/>
            <person name="Haft D.R."/>
            <person name="McCorrison J."/>
            <person name="Torralba M."/>
            <person name="Gillis M."/>
            <person name="Haft D.H."/>
            <person name="Methe B."/>
            <person name="Sutton G."/>
            <person name="Nelson K.E."/>
        </authorList>
    </citation>
    <scope>NUCLEOTIDE SEQUENCE [LARGE SCALE GENOMIC DNA]</scope>
    <source>
        <strain evidence="14 16">ATCC 35536</strain>
        <strain evidence="13 15">VPI DR56BR1116</strain>
    </source>
</reference>
<evidence type="ECO:0000313" key="13">
    <source>
        <dbReference type="EMBL" id="ERF59983.1"/>
    </source>
</evidence>
<dbReference type="GO" id="GO:0009330">
    <property type="term" value="C:DNA topoisomerase type II (double strand cut, ATP-hydrolyzing) complex"/>
    <property type="evidence" value="ECO:0007669"/>
    <property type="project" value="TreeGrafter"/>
</dbReference>
<evidence type="ECO:0000256" key="6">
    <source>
        <dbReference type="ARBA" id="ARBA00023125"/>
    </source>
</evidence>
<dbReference type="Gene3D" id="2.120.10.90">
    <property type="entry name" value="DNA gyrase/topoisomerase IV, subunit A, C-terminal"/>
    <property type="match status" value="1"/>
</dbReference>
<evidence type="ECO:0000256" key="1">
    <source>
        <dbReference type="ARBA" id="ARBA00000185"/>
    </source>
</evidence>
<feature type="domain" description="Topo IIA-type catalytic" evidence="12">
    <location>
        <begin position="38"/>
        <end position="504"/>
    </location>
</feature>
<dbReference type="Pfam" id="PF03989">
    <property type="entry name" value="DNA_gyraseA_C"/>
    <property type="match status" value="6"/>
</dbReference>
<comment type="caution">
    <text evidence="13">The sequence shown here is derived from an EMBL/GenBank/DDBJ whole genome shotgun (WGS) entry which is preliminary data.</text>
</comment>
<evidence type="ECO:0000256" key="10">
    <source>
        <dbReference type="PROSITE-ProRule" id="PRU01384"/>
    </source>
</evidence>
<comment type="subunit">
    <text evidence="9">Heterotetramer, composed of two GyrA and two GyrB chains. In the heterotetramer, GyrA contains the active site tyrosine that forms a transient covalent intermediate with DNA, while GyrB binds cofactors and catalyzes ATP hydrolysis.</text>
</comment>
<evidence type="ECO:0000256" key="9">
    <source>
        <dbReference type="HAMAP-Rule" id="MF_01897"/>
    </source>
</evidence>
<keyword evidence="7 9" id="KW-0413">Isomerase</keyword>
<dbReference type="GO" id="GO:0005694">
    <property type="term" value="C:chromosome"/>
    <property type="evidence" value="ECO:0007669"/>
    <property type="project" value="InterPro"/>
</dbReference>
<comment type="similarity">
    <text evidence="2 9">Belongs to the type II topoisomerase GyrA/ParC subunit family.</text>
</comment>
<dbReference type="EC" id="5.6.2.2" evidence="9"/>
<dbReference type="Gene3D" id="3.90.199.10">
    <property type="entry name" value="Topoisomerase II, domain 5"/>
    <property type="match status" value="1"/>
</dbReference>
<dbReference type="EMBL" id="AVQI01000061">
    <property type="protein sequence ID" value="ERK01079.1"/>
    <property type="molecule type" value="Genomic_DNA"/>
</dbReference>
<dbReference type="InterPro" id="IPR035516">
    <property type="entry name" value="Gyrase/topoIV_suA_C"/>
</dbReference>
<dbReference type="Gene3D" id="1.10.268.10">
    <property type="entry name" value="Topoisomerase, domain 3"/>
    <property type="match status" value="1"/>
</dbReference>
<organism evidence="13 15">
    <name type="scientific">Treponema socranskii subsp. socranskii VPI DR56BR1116 = ATCC 35536</name>
    <dbReference type="NCBI Taxonomy" id="1125725"/>
    <lineage>
        <taxon>Bacteria</taxon>
        <taxon>Pseudomonadati</taxon>
        <taxon>Spirochaetota</taxon>
        <taxon>Spirochaetia</taxon>
        <taxon>Spirochaetales</taxon>
        <taxon>Treponemataceae</taxon>
        <taxon>Treponema</taxon>
    </lineage>
</organism>
<comment type="subunit">
    <text evidence="8">Heterotetramer composed of ParC and ParE.</text>
</comment>
<dbReference type="GO" id="GO:0034335">
    <property type="term" value="F:DNA negative supercoiling activity"/>
    <property type="evidence" value="ECO:0007669"/>
    <property type="project" value="UniProtKB-ARBA"/>
</dbReference>
<dbReference type="HAMAP" id="MF_01897">
    <property type="entry name" value="GyrA"/>
    <property type="match status" value="1"/>
</dbReference>
<dbReference type="RefSeq" id="WP_021331052.1">
    <property type="nucleotide sequence ID" value="NZ_AUZJ01000052.1"/>
</dbReference>
<dbReference type="GO" id="GO:0003677">
    <property type="term" value="F:DNA binding"/>
    <property type="evidence" value="ECO:0007669"/>
    <property type="project" value="UniProtKB-UniRule"/>
</dbReference>
<dbReference type="eggNOG" id="COG0188">
    <property type="taxonomic scope" value="Bacteria"/>
</dbReference>
<feature type="short sequence motif" description="GyrA-box" evidence="9">
    <location>
        <begin position="531"/>
        <end position="537"/>
    </location>
</feature>
<dbReference type="SUPFAM" id="SSF56719">
    <property type="entry name" value="Type II DNA topoisomerase"/>
    <property type="match status" value="1"/>
</dbReference>
<keyword evidence="5 9" id="KW-0799">Topoisomerase</keyword>
<feature type="active site" description="O-(5'-phospho-DNA)-tyrosine intermediate" evidence="9 10">
    <location>
        <position position="126"/>
    </location>
</feature>
<dbReference type="InterPro" id="IPR013760">
    <property type="entry name" value="Topo_IIA-like_dom_sf"/>
</dbReference>
<evidence type="ECO:0000256" key="8">
    <source>
        <dbReference type="ARBA" id="ARBA00063644"/>
    </source>
</evidence>
<dbReference type="InterPro" id="IPR005743">
    <property type="entry name" value="GyrA"/>
</dbReference>
<protein>
    <recommendedName>
        <fullName evidence="9">DNA gyrase subunit A</fullName>
        <ecNumber evidence="9">5.6.2.2</ecNumber>
    </recommendedName>
</protein>
<dbReference type="Proteomes" id="UP000016646">
    <property type="component" value="Unassembled WGS sequence"/>
</dbReference>
<dbReference type="PROSITE" id="PS52040">
    <property type="entry name" value="TOPO_IIA"/>
    <property type="match status" value="1"/>
</dbReference>
<evidence type="ECO:0000313" key="14">
    <source>
        <dbReference type="EMBL" id="ERK01079.1"/>
    </source>
</evidence>
<evidence type="ECO:0000256" key="7">
    <source>
        <dbReference type="ARBA" id="ARBA00023235"/>
    </source>
</evidence>
<dbReference type="PATRIC" id="fig|1125725.3.peg.2060"/>
<comment type="catalytic activity">
    <reaction evidence="1 9 10">
        <text>ATP-dependent breakage, passage and rejoining of double-stranded DNA.</text>
        <dbReference type="EC" id="5.6.2.2"/>
    </reaction>
</comment>